<dbReference type="SUPFAM" id="SSF69065">
    <property type="entry name" value="RNase III domain-like"/>
    <property type="match status" value="1"/>
</dbReference>
<comment type="function">
    <text evidence="9">Digests double-stranded RNA. Involved in the processing of primary rRNA transcript to yield the immediate precursors to the large and small rRNAs (23S and 16S). Processes some mRNAs, and tRNAs when they are encoded in the rRNA operon. Processes pre-crRNA and tracrRNA of type II CRISPR loci if present in the organism.</text>
</comment>
<comment type="similarity">
    <text evidence="2">Belongs to the ribonuclease III family.</text>
</comment>
<dbReference type="PROSITE" id="PS50142">
    <property type="entry name" value="RNASE_3_2"/>
    <property type="match status" value="1"/>
</dbReference>
<dbReference type="GO" id="GO:0006397">
    <property type="term" value="P:mRNA processing"/>
    <property type="evidence" value="ECO:0007669"/>
    <property type="project" value="UniProtKB-UniRule"/>
</dbReference>
<dbReference type="SUPFAM" id="SSF54768">
    <property type="entry name" value="dsRNA-binding domain-like"/>
    <property type="match status" value="1"/>
</dbReference>
<name>A0A2H0YVP0_9BACT</name>
<dbReference type="HAMAP" id="MF_00104">
    <property type="entry name" value="RNase_III"/>
    <property type="match status" value="1"/>
</dbReference>
<keyword evidence="7 9" id="KW-0378">Hydrolase</keyword>
<feature type="binding site" evidence="9">
    <location>
        <position position="125"/>
    </location>
    <ligand>
        <name>Mg(2+)</name>
        <dbReference type="ChEBI" id="CHEBI:18420"/>
    </ligand>
</feature>
<keyword evidence="9" id="KW-0479">Metal-binding</keyword>
<evidence type="ECO:0000256" key="4">
    <source>
        <dbReference type="ARBA" id="ARBA00022664"/>
    </source>
</evidence>
<evidence type="ECO:0000313" key="12">
    <source>
        <dbReference type="EMBL" id="PIS42568.1"/>
    </source>
</evidence>
<dbReference type="GO" id="GO:0008033">
    <property type="term" value="P:tRNA processing"/>
    <property type="evidence" value="ECO:0007669"/>
    <property type="project" value="UniProtKB-KW"/>
</dbReference>
<dbReference type="PROSITE" id="PS00517">
    <property type="entry name" value="RNASE_3_1"/>
    <property type="match status" value="1"/>
</dbReference>
<evidence type="ECO:0000259" key="11">
    <source>
        <dbReference type="PROSITE" id="PS50142"/>
    </source>
</evidence>
<dbReference type="CDD" id="cd00593">
    <property type="entry name" value="RIBOc"/>
    <property type="match status" value="1"/>
</dbReference>
<evidence type="ECO:0000256" key="6">
    <source>
        <dbReference type="ARBA" id="ARBA00022759"/>
    </source>
</evidence>
<feature type="active site" evidence="9">
    <location>
        <position position="53"/>
    </location>
</feature>
<keyword evidence="6 9" id="KW-0255">Endonuclease</keyword>
<dbReference type="AlphaFoldDB" id="A0A2H0YVP0"/>
<keyword evidence="3 9" id="KW-0698">rRNA processing</keyword>
<organism evidence="12 13">
    <name type="scientific">Candidatus Kerfeldbacteria bacterium CG08_land_8_20_14_0_20_40_16</name>
    <dbReference type="NCBI Taxonomy" id="2014244"/>
    <lineage>
        <taxon>Bacteria</taxon>
        <taxon>Candidatus Kerfeldiibacteriota</taxon>
    </lineage>
</organism>
<feature type="domain" description="DRBM" evidence="10">
    <location>
        <begin position="163"/>
        <end position="228"/>
    </location>
</feature>
<dbReference type="FunFam" id="1.10.1520.10:FF:000001">
    <property type="entry name" value="Ribonuclease 3"/>
    <property type="match status" value="1"/>
</dbReference>
<dbReference type="CDD" id="cd10845">
    <property type="entry name" value="DSRM_RNAse_III_family"/>
    <property type="match status" value="1"/>
</dbReference>
<evidence type="ECO:0000256" key="5">
    <source>
        <dbReference type="ARBA" id="ARBA00022722"/>
    </source>
</evidence>
<dbReference type="InterPro" id="IPR011907">
    <property type="entry name" value="RNase_III"/>
</dbReference>
<feature type="domain" description="RNase III" evidence="11">
    <location>
        <begin position="7"/>
        <end position="136"/>
    </location>
</feature>
<comment type="catalytic activity">
    <reaction evidence="1 9">
        <text>Endonucleolytic cleavage to 5'-phosphomonoester.</text>
        <dbReference type="EC" id="3.1.26.3"/>
    </reaction>
</comment>
<feature type="active site" evidence="9">
    <location>
        <position position="125"/>
    </location>
</feature>
<dbReference type="GO" id="GO:0005737">
    <property type="term" value="C:cytoplasm"/>
    <property type="evidence" value="ECO:0007669"/>
    <property type="project" value="UniProtKB-SubCell"/>
</dbReference>
<dbReference type="InterPro" id="IPR014720">
    <property type="entry name" value="dsRBD_dom"/>
</dbReference>
<dbReference type="GO" id="GO:0019843">
    <property type="term" value="F:rRNA binding"/>
    <property type="evidence" value="ECO:0007669"/>
    <property type="project" value="UniProtKB-KW"/>
</dbReference>
<keyword evidence="9" id="KW-0963">Cytoplasm</keyword>
<evidence type="ECO:0000313" key="13">
    <source>
        <dbReference type="Proteomes" id="UP000231542"/>
    </source>
</evidence>
<dbReference type="GO" id="GO:0006364">
    <property type="term" value="P:rRNA processing"/>
    <property type="evidence" value="ECO:0007669"/>
    <property type="project" value="UniProtKB-UniRule"/>
</dbReference>
<dbReference type="InterPro" id="IPR036389">
    <property type="entry name" value="RNase_III_sf"/>
</dbReference>
<dbReference type="EC" id="3.1.26.3" evidence="9"/>
<dbReference type="Gene3D" id="3.30.160.20">
    <property type="match status" value="1"/>
</dbReference>
<keyword evidence="9" id="KW-0819">tRNA processing</keyword>
<keyword evidence="4 9" id="KW-0507">mRNA processing</keyword>
<comment type="caution">
    <text evidence="12">The sequence shown here is derived from an EMBL/GenBank/DDBJ whole genome shotgun (WGS) entry which is preliminary data.</text>
</comment>
<keyword evidence="9" id="KW-0460">Magnesium</keyword>
<evidence type="ECO:0000259" key="10">
    <source>
        <dbReference type="PROSITE" id="PS50137"/>
    </source>
</evidence>
<evidence type="ECO:0000256" key="2">
    <source>
        <dbReference type="ARBA" id="ARBA00010183"/>
    </source>
</evidence>
<keyword evidence="5 9" id="KW-0540">Nuclease</keyword>
<dbReference type="EMBL" id="PEXU01000035">
    <property type="protein sequence ID" value="PIS42568.1"/>
    <property type="molecule type" value="Genomic_DNA"/>
</dbReference>
<comment type="subunit">
    <text evidence="9">Homodimer.</text>
</comment>
<dbReference type="Pfam" id="PF14622">
    <property type="entry name" value="Ribonucleas_3_3"/>
    <property type="match status" value="1"/>
</dbReference>
<evidence type="ECO:0000256" key="9">
    <source>
        <dbReference type="HAMAP-Rule" id="MF_00104"/>
    </source>
</evidence>
<dbReference type="GO" id="GO:0010468">
    <property type="term" value="P:regulation of gene expression"/>
    <property type="evidence" value="ECO:0007669"/>
    <property type="project" value="TreeGrafter"/>
</dbReference>
<feature type="binding site" evidence="9">
    <location>
        <position position="49"/>
    </location>
    <ligand>
        <name>Mg(2+)</name>
        <dbReference type="ChEBI" id="CHEBI:18420"/>
    </ligand>
</feature>
<evidence type="ECO:0000256" key="7">
    <source>
        <dbReference type="ARBA" id="ARBA00022801"/>
    </source>
</evidence>
<dbReference type="Gene3D" id="1.10.1520.10">
    <property type="entry name" value="Ribonuclease III domain"/>
    <property type="match status" value="1"/>
</dbReference>
<dbReference type="InterPro" id="IPR000999">
    <property type="entry name" value="RNase_III_dom"/>
</dbReference>
<gene>
    <name evidence="9 12" type="primary">rnc</name>
    <name evidence="12" type="ORF">COT24_02875</name>
</gene>
<accession>A0A2H0YVP0</accession>
<comment type="cofactor">
    <cofactor evidence="9">
        <name>Mg(2+)</name>
        <dbReference type="ChEBI" id="CHEBI:18420"/>
    </cofactor>
</comment>
<dbReference type="SMART" id="SM00535">
    <property type="entry name" value="RIBOc"/>
    <property type="match status" value="1"/>
</dbReference>
<dbReference type="NCBIfam" id="TIGR02191">
    <property type="entry name" value="RNaseIII"/>
    <property type="match status" value="1"/>
</dbReference>
<keyword evidence="9" id="KW-0699">rRNA-binding</keyword>
<dbReference type="GO" id="GO:0003725">
    <property type="term" value="F:double-stranded RNA binding"/>
    <property type="evidence" value="ECO:0007669"/>
    <property type="project" value="TreeGrafter"/>
</dbReference>
<dbReference type="PANTHER" id="PTHR11207">
    <property type="entry name" value="RIBONUCLEASE III"/>
    <property type="match status" value="1"/>
</dbReference>
<protein>
    <recommendedName>
        <fullName evidence="9">Ribonuclease 3</fullName>
        <ecNumber evidence="9">3.1.26.3</ecNumber>
    </recommendedName>
    <alternativeName>
        <fullName evidence="9">Ribonuclease III</fullName>
        <shortName evidence="9">RNase III</shortName>
    </alternativeName>
</protein>
<feature type="binding site" evidence="9">
    <location>
        <position position="122"/>
    </location>
    <ligand>
        <name>Mg(2+)</name>
        <dbReference type="ChEBI" id="CHEBI:18420"/>
    </ligand>
</feature>
<dbReference type="SMART" id="SM00358">
    <property type="entry name" value="DSRM"/>
    <property type="match status" value="1"/>
</dbReference>
<evidence type="ECO:0000256" key="1">
    <source>
        <dbReference type="ARBA" id="ARBA00000109"/>
    </source>
</evidence>
<comment type="subcellular location">
    <subcellularLocation>
        <location evidence="9">Cytoplasm</location>
    </subcellularLocation>
</comment>
<dbReference type="GO" id="GO:0004525">
    <property type="term" value="F:ribonuclease III activity"/>
    <property type="evidence" value="ECO:0007669"/>
    <property type="project" value="UniProtKB-UniRule"/>
</dbReference>
<evidence type="ECO:0000256" key="3">
    <source>
        <dbReference type="ARBA" id="ARBA00022552"/>
    </source>
</evidence>
<dbReference type="GO" id="GO:0046872">
    <property type="term" value="F:metal ion binding"/>
    <property type="evidence" value="ECO:0007669"/>
    <property type="project" value="UniProtKB-KW"/>
</dbReference>
<dbReference type="PROSITE" id="PS50137">
    <property type="entry name" value="DS_RBD"/>
    <property type="match status" value="1"/>
</dbReference>
<evidence type="ECO:0000256" key="8">
    <source>
        <dbReference type="ARBA" id="ARBA00022884"/>
    </source>
</evidence>
<dbReference type="Proteomes" id="UP000231542">
    <property type="component" value="Unassembled WGS sequence"/>
</dbReference>
<sequence length="232" mass="26319">MKRMKDFSKLEEKLGVKFSNIELLRQALVHRSYLNEHPRFPLGHNERLEFLGDAVLELIVTEYLYKNYLKPEGDLTNWRASLVKSEQLAKVAEELNIGDYLFLSKGESQDKTPMARQTILANALEAIIGAIYLDQGAKTSREFIKRNIIVNLDNILANHLYNDPKSNFQEISQEKTGITPVYKVVKESGPDHQRVFTVGVWLGEKMIAKGNGSSKQKAQIEAAKSALKTKGW</sequence>
<dbReference type="Pfam" id="PF00035">
    <property type="entry name" value="dsrm"/>
    <property type="match status" value="1"/>
</dbReference>
<dbReference type="PANTHER" id="PTHR11207:SF0">
    <property type="entry name" value="RIBONUCLEASE 3"/>
    <property type="match status" value="1"/>
</dbReference>
<proteinExistence type="inferred from homology"/>
<reference evidence="12 13" key="1">
    <citation type="submission" date="2017-09" db="EMBL/GenBank/DDBJ databases">
        <title>Depth-based differentiation of microbial function through sediment-hosted aquifers and enrichment of novel symbionts in the deep terrestrial subsurface.</title>
        <authorList>
            <person name="Probst A.J."/>
            <person name="Ladd B."/>
            <person name="Jarett J.K."/>
            <person name="Geller-Mcgrath D.E."/>
            <person name="Sieber C.M."/>
            <person name="Emerson J.B."/>
            <person name="Anantharaman K."/>
            <person name="Thomas B.C."/>
            <person name="Malmstrom R."/>
            <person name="Stieglmeier M."/>
            <person name="Klingl A."/>
            <person name="Woyke T."/>
            <person name="Ryan C.M."/>
            <person name="Banfield J.F."/>
        </authorList>
    </citation>
    <scope>NUCLEOTIDE SEQUENCE [LARGE SCALE GENOMIC DNA]</scope>
    <source>
        <strain evidence="12">CG08_land_8_20_14_0_20_40_16</strain>
    </source>
</reference>
<keyword evidence="8 9" id="KW-0694">RNA-binding</keyword>